<organism evidence="8 9">
    <name type="scientific">Sclerotinia nivalis</name>
    <dbReference type="NCBI Taxonomy" id="352851"/>
    <lineage>
        <taxon>Eukaryota</taxon>
        <taxon>Fungi</taxon>
        <taxon>Dikarya</taxon>
        <taxon>Ascomycota</taxon>
        <taxon>Pezizomycotina</taxon>
        <taxon>Leotiomycetes</taxon>
        <taxon>Helotiales</taxon>
        <taxon>Sclerotiniaceae</taxon>
        <taxon>Sclerotinia</taxon>
    </lineage>
</organism>
<comment type="similarity">
    <text evidence="5">Belongs to the SAT4 family.</text>
</comment>
<dbReference type="PANTHER" id="PTHR33048">
    <property type="entry name" value="PTH11-LIKE INTEGRAL MEMBRANE PROTEIN (AFU_ORTHOLOGUE AFUA_5G11245)"/>
    <property type="match status" value="1"/>
</dbReference>
<dbReference type="PANTHER" id="PTHR33048:SF47">
    <property type="entry name" value="INTEGRAL MEMBRANE PROTEIN-RELATED"/>
    <property type="match status" value="1"/>
</dbReference>
<keyword evidence="9" id="KW-1185">Reference proteome</keyword>
<protein>
    <recommendedName>
        <fullName evidence="7">Rhodopsin domain-containing protein</fullName>
    </recommendedName>
</protein>
<comment type="caution">
    <text evidence="8">The sequence shown here is derived from an EMBL/GenBank/DDBJ whole genome shotgun (WGS) entry which is preliminary data.</text>
</comment>
<reference evidence="8" key="1">
    <citation type="submission" date="2022-11" db="EMBL/GenBank/DDBJ databases">
        <title>Genome Resource of Sclerotinia nivalis Strain SnTB1, a Plant Pathogen Isolated from American Ginseng.</title>
        <authorList>
            <person name="Fan S."/>
        </authorList>
    </citation>
    <scope>NUCLEOTIDE SEQUENCE</scope>
    <source>
        <strain evidence="8">SnTB1</strain>
    </source>
</reference>
<feature type="transmembrane region" description="Helical" evidence="6">
    <location>
        <begin position="99"/>
        <end position="122"/>
    </location>
</feature>
<dbReference type="AlphaFoldDB" id="A0A9X0AFK4"/>
<dbReference type="Pfam" id="PF20684">
    <property type="entry name" value="Fung_rhodopsin"/>
    <property type="match status" value="1"/>
</dbReference>
<gene>
    <name evidence="8" type="ORF">OCU04_009662</name>
</gene>
<sequence length="150" mass="16481">MSFTTPIYPGVNLEANEGPLLKAVSISFISLTVYTIVTRLFSRRYTKIPLGLDDLLILIAATLSIVYTAIIIVEVQTNFYGQHIGKSDPEHLEAYLKGLYVLTIIYPVALSMCKLSLLALYWRVFAVTRGRIPILVASALNGAWCVAAAS</sequence>
<evidence type="ECO:0000256" key="3">
    <source>
        <dbReference type="ARBA" id="ARBA00022989"/>
    </source>
</evidence>
<evidence type="ECO:0000259" key="7">
    <source>
        <dbReference type="Pfam" id="PF20684"/>
    </source>
</evidence>
<keyword evidence="3 6" id="KW-1133">Transmembrane helix</keyword>
<evidence type="ECO:0000313" key="9">
    <source>
        <dbReference type="Proteomes" id="UP001152300"/>
    </source>
</evidence>
<keyword evidence="4 6" id="KW-0472">Membrane</keyword>
<evidence type="ECO:0000256" key="5">
    <source>
        <dbReference type="ARBA" id="ARBA00038359"/>
    </source>
</evidence>
<proteinExistence type="inferred from homology"/>
<evidence type="ECO:0000256" key="1">
    <source>
        <dbReference type="ARBA" id="ARBA00004141"/>
    </source>
</evidence>
<dbReference type="InterPro" id="IPR049326">
    <property type="entry name" value="Rhodopsin_dom_fungi"/>
</dbReference>
<feature type="transmembrane region" description="Helical" evidence="6">
    <location>
        <begin position="20"/>
        <end position="42"/>
    </location>
</feature>
<feature type="transmembrane region" description="Helical" evidence="6">
    <location>
        <begin position="54"/>
        <end position="73"/>
    </location>
</feature>
<feature type="domain" description="Rhodopsin" evidence="7">
    <location>
        <begin position="39"/>
        <end position="148"/>
    </location>
</feature>
<evidence type="ECO:0000256" key="2">
    <source>
        <dbReference type="ARBA" id="ARBA00022692"/>
    </source>
</evidence>
<dbReference type="InterPro" id="IPR052337">
    <property type="entry name" value="SAT4-like"/>
</dbReference>
<dbReference type="Proteomes" id="UP001152300">
    <property type="component" value="Unassembled WGS sequence"/>
</dbReference>
<evidence type="ECO:0000313" key="8">
    <source>
        <dbReference type="EMBL" id="KAJ8061871.1"/>
    </source>
</evidence>
<dbReference type="EMBL" id="JAPEIS010000011">
    <property type="protein sequence ID" value="KAJ8061871.1"/>
    <property type="molecule type" value="Genomic_DNA"/>
</dbReference>
<name>A0A9X0AFK4_9HELO</name>
<keyword evidence="2 6" id="KW-0812">Transmembrane</keyword>
<comment type="subcellular location">
    <subcellularLocation>
        <location evidence="1">Membrane</location>
        <topology evidence="1">Multi-pass membrane protein</topology>
    </subcellularLocation>
</comment>
<evidence type="ECO:0000256" key="6">
    <source>
        <dbReference type="SAM" id="Phobius"/>
    </source>
</evidence>
<evidence type="ECO:0000256" key="4">
    <source>
        <dbReference type="ARBA" id="ARBA00023136"/>
    </source>
</evidence>
<dbReference type="OrthoDB" id="3648173at2759"/>
<accession>A0A9X0AFK4</accession>
<dbReference type="GO" id="GO:0016020">
    <property type="term" value="C:membrane"/>
    <property type="evidence" value="ECO:0007669"/>
    <property type="project" value="UniProtKB-SubCell"/>
</dbReference>